<dbReference type="Proteomes" id="UP000044098">
    <property type="component" value="Unassembled WGS sequence"/>
</dbReference>
<reference evidence="1 2" key="1">
    <citation type="submission" date="2015-09" db="EMBL/GenBank/DDBJ databases">
        <authorList>
            <consortium name="Pathogen Informatics"/>
        </authorList>
    </citation>
    <scope>NUCLEOTIDE SEQUENCE [LARGE SCALE GENOMIC DNA]</scope>
    <source>
        <strain evidence="1 2">2789STDY5608625</strain>
    </source>
</reference>
<accession>A0AAD2IZ36</accession>
<evidence type="ECO:0000313" key="2">
    <source>
        <dbReference type="Proteomes" id="UP000044098"/>
    </source>
</evidence>
<comment type="caution">
    <text evidence="1">The sequence shown here is derived from an EMBL/GenBank/DDBJ whole genome shotgun (WGS) entry which is preliminary data.</text>
</comment>
<dbReference type="EMBL" id="CYTK01000003">
    <property type="protein sequence ID" value="CUJ01053.1"/>
    <property type="molecule type" value="Genomic_DNA"/>
</dbReference>
<dbReference type="AlphaFoldDB" id="A0AAD2IZ36"/>
<organism evidence="1 2">
    <name type="scientific">Achromobacter aegrifaciens</name>
    <dbReference type="NCBI Taxonomy" id="1287736"/>
    <lineage>
        <taxon>Bacteria</taxon>
        <taxon>Pseudomonadati</taxon>
        <taxon>Pseudomonadota</taxon>
        <taxon>Betaproteobacteria</taxon>
        <taxon>Burkholderiales</taxon>
        <taxon>Alcaligenaceae</taxon>
        <taxon>Achromobacter</taxon>
    </lineage>
</organism>
<protein>
    <submittedName>
        <fullName evidence="1">Uncharacterized protein</fullName>
    </submittedName>
</protein>
<dbReference type="RefSeq" id="WP_054453424.1">
    <property type="nucleotide sequence ID" value="NZ_CYTK01000003.1"/>
</dbReference>
<gene>
    <name evidence="1" type="ORF">ERS370000_02421</name>
</gene>
<sequence length="125" mass="14273">MQREQEVSLDFLRIRPSEPMLFIDKAEIARCVTYRQAVRLAWDMRQPRGMTMRTLAELCGMYPQHVSSYLHEDPLLPSGAPRLNLPAEKINAFEAAVGNYAVSQYLNHLGRLTIMQEVIAAQRVA</sequence>
<proteinExistence type="predicted"/>
<evidence type="ECO:0000313" key="1">
    <source>
        <dbReference type="EMBL" id="CUJ01053.1"/>
    </source>
</evidence>
<name>A0AAD2IZ36_ACHAE</name>